<feature type="region of interest" description="Disordered" evidence="1">
    <location>
        <begin position="284"/>
        <end position="328"/>
    </location>
</feature>
<protein>
    <recommendedName>
        <fullName evidence="4">Pentatricopeptide repeat-containing protein</fullName>
    </recommendedName>
</protein>
<dbReference type="PANTHER" id="PTHR47603:SF1">
    <property type="entry name" value="PPR CONTAINING-LIKE PROTEIN"/>
    <property type="match status" value="1"/>
</dbReference>
<gene>
    <name evidence="2" type="ORF">QYE76_019296</name>
</gene>
<dbReference type="AlphaFoldDB" id="A0AAD8R5G4"/>
<dbReference type="InterPro" id="IPR011990">
    <property type="entry name" value="TPR-like_helical_dom_sf"/>
</dbReference>
<reference evidence="2" key="1">
    <citation type="submission" date="2023-07" db="EMBL/GenBank/DDBJ databases">
        <title>A chromosome-level genome assembly of Lolium multiflorum.</title>
        <authorList>
            <person name="Chen Y."/>
            <person name="Copetti D."/>
            <person name="Kolliker R."/>
            <person name="Studer B."/>
        </authorList>
    </citation>
    <scope>NUCLEOTIDE SEQUENCE</scope>
    <source>
        <strain evidence="2">02402/16</strain>
        <tissue evidence="2">Leaf</tissue>
    </source>
</reference>
<evidence type="ECO:0000256" key="1">
    <source>
        <dbReference type="SAM" id="MobiDB-lite"/>
    </source>
</evidence>
<proteinExistence type="predicted"/>
<dbReference type="Proteomes" id="UP001231189">
    <property type="component" value="Unassembled WGS sequence"/>
</dbReference>
<accession>A0AAD8R5G4</accession>
<dbReference type="EMBL" id="JAUUTY010000006">
    <property type="protein sequence ID" value="KAK1613779.1"/>
    <property type="molecule type" value="Genomic_DNA"/>
</dbReference>
<dbReference type="Gene3D" id="1.25.40.10">
    <property type="entry name" value="Tetratricopeptide repeat domain"/>
    <property type="match status" value="1"/>
</dbReference>
<evidence type="ECO:0000313" key="3">
    <source>
        <dbReference type="Proteomes" id="UP001231189"/>
    </source>
</evidence>
<dbReference type="PANTHER" id="PTHR47603">
    <property type="entry name" value="PPR CONTAINING-LIKE PROTEIN"/>
    <property type="match status" value="1"/>
</dbReference>
<comment type="caution">
    <text evidence="2">The sequence shown here is derived from an EMBL/GenBank/DDBJ whole genome shotgun (WGS) entry which is preliminary data.</text>
</comment>
<keyword evidence="3" id="KW-1185">Reference proteome</keyword>
<name>A0AAD8R5G4_LOLMU</name>
<organism evidence="2 3">
    <name type="scientific">Lolium multiflorum</name>
    <name type="common">Italian ryegrass</name>
    <name type="synonym">Lolium perenne subsp. multiflorum</name>
    <dbReference type="NCBI Taxonomy" id="4521"/>
    <lineage>
        <taxon>Eukaryota</taxon>
        <taxon>Viridiplantae</taxon>
        <taxon>Streptophyta</taxon>
        <taxon>Embryophyta</taxon>
        <taxon>Tracheophyta</taxon>
        <taxon>Spermatophyta</taxon>
        <taxon>Magnoliopsida</taxon>
        <taxon>Liliopsida</taxon>
        <taxon>Poales</taxon>
        <taxon>Poaceae</taxon>
        <taxon>BOP clade</taxon>
        <taxon>Pooideae</taxon>
        <taxon>Poodae</taxon>
        <taxon>Poeae</taxon>
        <taxon>Poeae Chloroplast Group 2 (Poeae type)</taxon>
        <taxon>Loliodinae</taxon>
        <taxon>Loliinae</taxon>
        <taxon>Lolium</taxon>
    </lineage>
</organism>
<evidence type="ECO:0000313" key="2">
    <source>
        <dbReference type="EMBL" id="KAK1613779.1"/>
    </source>
</evidence>
<evidence type="ECO:0008006" key="4">
    <source>
        <dbReference type="Google" id="ProtNLM"/>
    </source>
</evidence>
<sequence>MLGHLRRSSTVLRRLPNASFAASNPTAFYAGWSSRAEALSFGSCWCIKHSARDFSANDKIANGCQGYRQSELKPSTAVMDNDAIIDRIQKSTSGLKQGPVGHTLSSAEKRKFLINTLLVLEDSKEAVYSTLDAWIAFEQDFPLASLKQAIVALQKEEQWHRIVQVIKWMLSKGQGNTIRTYEQLVRALEKDNRAEEAHKIWEKKIAHDLHSVPWCFCGLMLAIYYRNNMLDRLIKLFHTLEACGRKCPSKEYVRKVEVAYEMLGLLEEKNGLLEKYKDLYNKPSDSDRKKGRQFKKAEKKSAEGTEQCEETYEDQPVKTCPSDKEPAASNAILMAQSELDKELMQRIA</sequence>